<organism evidence="1 2">
    <name type="scientific">Melia azedarach</name>
    <name type="common">Chinaberry tree</name>
    <dbReference type="NCBI Taxonomy" id="155640"/>
    <lineage>
        <taxon>Eukaryota</taxon>
        <taxon>Viridiplantae</taxon>
        <taxon>Streptophyta</taxon>
        <taxon>Embryophyta</taxon>
        <taxon>Tracheophyta</taxon>
        <taxon>Spermatophyta</taxon>
        <taxon>Magnoliopsida</taxon>
        <taxon>eudicotyledons</taxon>
        <taxon>Gunneridae</taxon>
        <taxon>Pentapetalae</taxon>
        <taxon>rosids</taxon>
        <taxon>malvids</taxon>
        <taxon>Sapindales</taxon>
        <taxon>Meliaceae</taxon>
        <taxon>Melia</taxon>
    </lineage>
</organism>
<dbReference type="EMBL" id="CM051398">
    <property type="protein sequence ID" value="KAJ4718158.1"/>
    <property type="molecule type" value="Genomic_DNA"/>
</dbReference>
<name>A0ACC1Y3H9_MELAZ</name>
<gene>
    <name evidence="1" type="ORF">OWV82_009875</name>
</gene>
<reference evidence="1 2" key="1">
    <citation type="journal article" date="2023" name="Science">
        <title>Complex scaffold remodeling in plant triterpene biosynthesis.</title>
        <authorList>
            <person name="De La Pena R."/>
            <person name="Hodgson H."/>
            <person name="Liu J.C."/>
            <person name="Stephenson M.J."/>
            <person name="Martin A.C."/>
            <person name="Owen C."/>
            <person name="Harkess A."/>
            <person name="Leebens-Mack J."/>
            <person name="Jimenez L.E."/>
            <person name="Osbourn A."/>
            <person name="Sattely E.S."/>
        </authorList>
    </citation>
    <scope>NUCLEOTIDE SEQUENCE [LARGE SCALE GENOMIC DNA]</scope>
    <source>
        <strain evidence="2">cv. JPN11</strain>
        <tissue evidence="1">Leaf</tissue>
    </source>
</reference>
<comment type="caution">
    <text evidence="1">The sequence shown here is derived from an EMBL/GenBank/DDBJ whole genome shotgun (WGS) entry which is preliminary data.</text>
</comment>
<dbReference type="Proteomes" id="UP001164539">
    <property type="component" value="Chromosome 5"/>
</dbReference>
<proteinExistence type="predicted"/>
<protein>
    <submittedName>
        <fullName evidence="1">Regulator of telomere elongation helicase 1-like</fullName>
    </submittedName>
</protein>
<keyword evidence="2" id="KW-1185">Reference proteome</keyword>
<evidence type="ECO:0000313" key="1">
    <source>
        <dbReference type="EMBL" id="KAJ4718158.1"/>
    </source>
</evidence>
<evidence type="ECO:0000313" key="2">
    <source>
        <dbReference type="Proteomes" id="UP001164539"/>
    </source>
</evidence>
<accession>A0ACC1Y3H9</accession>
<sequence length="1042" mass="117044">MPTYNIRGINVDFPFEAYDCQLVYMEKVIQSLQNKCNALLESPTGTGKTLCLLCATLAWRKSLGRFLTVGSQGNDQIAGSQSNENLSQSGAPKLPKIVYTSRTHSQLRQVIQELRRSNYRPKMMMLGSREQLCIHHEVSLLRGSAQNNACRFLCKKGAKRRCTHHSRAADYVKQNPHLGDEPIDIEDLVKIGRAFGPCPYFMTRELHKDVDIVFAPYNYLIDPWFRKGLGIEWKDSILIFDEAHNLESLCADAASFDLTSGLLTACISEAKNCIDISVTRREQSNDKTLNPDNFAILRALLLKLEKRIAEVPINSKELGFTKPGPYIYELLADLNITQETASKLIDIIDEAAELLEEDKLQKRKSSACRIESIGNILKIIFRDKGTAHAEYYRVHVQEAEANAADVVKGKVSRTLSWWCFNPGVAMQEFSRLEVGSIILTSGTLSPMDSFAQELKLNFPIRLENPHVICANQIWAGVVPVGPSGYPFNSSYRNRDSLEYKQELGNAIVNIARIVPDGLLIFFPSYYLLDQCISCWKNTSHGNSTTIWERICKHKKPVVEPRQSSLFPLAIEDYMAKLKDTSTTGAVFFAVCRGKVSEGLDFTDHAGRAVVITGMPFATRTDPKVRLKREYLDLQMQCQLEGYKEPQSSVLTGEEWYNQQASRAVNQAVGRVIRHCHDYGAIIFCDERFAHPSRQSQISLWIQPHVKCYSNFGDVVYTLTRFFRDGGTHGSTNHKLIKTEDMGDVREIKSMEPLPNFFQEEVPSTRMLAVDQACSVKSFSSLLDVKRSNSSSHLREVLPANRSSLSPYKAIQASKLNSSSDLIKYEKKLALPGRKSLQYHQGHEFIDLVGNSSLDEKPRKEELIAACSAKKRKVLSTEPDIMQSTKNGSDTASNSEGSQSNNSFPVSSLVKLEKPQLPDSRSRITAQGSAACKVDGTIQRRDTEIESEKCKGIHSNSLSSGNEETKGSVFLTQVQEKLSAAEYKDFVGFMKAMKSKAMKISHVLQSIAKLFSGPERLPLLRRFKDYVPAKYHSLYEQYLVAND</sequence>